<name>A0A6A8AKQ8_9HYPH</name>
<protein>
    <submittedName>
        <fullName evidence="2">Uncharacterized protein</fullName>
    </submittedName>
</protein>
<sequence length="377" mass="41786">MRVALVSMLVLAMAGYASARDAPGRPAKDGWVEKAFDFSDPDLDFKTLVPESAVVETAPLAEDEETEPKQIGRYTNIGKIKPLETDAVPIETTVVGYNLKYAAPAGRLCGRALLQDDFAVVSKREAADASGSLTEGVKEVSGRPKTGVISHCLTRGYKALAIHFIYDLSKADGDGARDEIVDYARDYSMTFIDNMVFSAARGSSYWEGVKNAKLIIDGEAVNVRMPEPWDLPINTFDGRKEARFFTGGLQGAVWFSSVVYNGRPDLEMLSTSLLPRILQGQNQAFGEVTKAYGKVYEPSPTGALTGIFRYSVKAWDNDDYGHLLVRVVWHEGMLYIVDYWWPFKKNDQHSYFSALPAISIYDNIADILEERFVSQAQ</sequence>
<keyword evidence="1" id="KW-0732">Signal</keyword>
<dbReference type="EMBL" id="WIXI01000051">
    <property type="protein sequence ID" value="MQY49756.1"/>
    <property type="molecule type" value="Genomic_DNA"/>
</dbReference>
<evidence type="ECO:0000313" key="2">
    <source>
        <dbReference type="EMBL" id="MQY49756.1"/>
    </source>
</evidence>
<dbReference type="Proteomes" id="UP000435138">
    <property type="component" value="Unassembled WGS sequence"/>
</dbReference>
<comment type="caution">
    <text evidence="2">The sequence shown here is derived from an EMBL/GenBank/DDBJ whole genome shotgun (WGS) entry which is preliminary data.</text>
</comment>
<accession>A0A6A8AKQ8</accession>
<dbReference type="RefSeq" id="WP_153359818.1">
    <property type="nucleotide sequence ID" value="NZ_JAYKOO010000001.1"/>
</dbReference>
<proteinExistence type="predicted"/>
<evidence type="ECO:0000313" key="3">
    <source>
        <dbReference type="Proteomes" id="UP000435138"/>
    </source>
</evidence>
<feature type="signal peptide" evidence="1">
    <location>
        <begin position="1"/>
        <end position="19"/>
    </location>
</feature>
<organism evidence="2 3">
    <name type="scientific">Endobacterium cereale</name>
    <dbReference type="NCBI Taxonomy" id="2663029"/>
    <lineage>
        <taxon>Bacteria</taxon>
        <taxon>Pseudomonadati</taxon>
        <taxon>Pseudomonadota</taxon>
        <taxon>Alphaproteobacteria</taxon>
        <taxon>Hyphomicrobiales</taxon>
        <taxon>Rhizobiaceae</taxon>
        <taxon>Endobacterium</taxon>
    </lineage>
</organism>
<evidence type="ECO:0000256" key="1">
    <source>
        <dbReference type="SAM" id="SignalP"/>
    </source>
</evidence>
<dbReference type="AlphaFoldDB" id="A0A6A8AKQ8"/>
<feature type="chain" id="PRO_5025564539" evidence="1">
    <location>
        <begin position="20"/>
        <end position="377"/>
    </location>
</feature>
<keyword evidence="3" id="KW-1185">Reference proteome</keyword>
<gene>
    <name evidence="2" type="ORF">GAO09_27390</name>
</gene>
<reference evidence="2 3" key="1">
    <citation type="submission" date="2019-11" db="EMBL/GenBank/DDBJ databases">
        <title>Genome analysis of Rhizobacterium cereale a novel genus and species isolated from maize roots in North Spain.</title>
        <authorList>
            <person name="Menendez E."/>
            <person name="Flores-Felix J.D."/>
            <person name="Ramirez-Bahena M.-H."/>
            <person name="Igual J.M."/>
            <person name="Garcia-Fraile P."/>
            <person name="Peix A."/>
            <person name="Velazquez E."/>
        </authorList>
    </citation>
    <scope>NUCLEOTIDE SEQUENCE [LARGE SCALE GENOMIC DNA]</scope>
    <source>
        <strain evidence="2 3">RZME27</strain>
    </source>
</reference>